<dbReference type="Proteomes" id="UP001199296">
    <property type="component" value="Unassembled WGS sequence"/>
</dbReference>
<comment type="caution">
    <text evidence="1">The sequence shown here is derived from an EMBL/GenBank/DDBJ whole genome shotgun (WGS) entry which is preliminary data.</text>
</comment>
<dbReference type="Gene3D" id="3.40.50.1950">
    <property type="entry name" value="Flavin prenyltransferase-like"/>
    <property type="match status" value="1"/>
</dbReference>
<evidence type="ECO:0000313" key="2">
    <source>
        <dbReference type="Proteomes" id="UP001199296"/>
    </source>
</evidence>
<protein>
    <submittedName>
        <fullName evidence="1">Flavoprotein</fullName>
    </submittedName>
</protein>
<proteinExistence type="predicted"/>
<evidence type="ECO:0000313" key="1">
    <source>
        <dbReference type="EMBL" id="MCC3144148.1"/>
    </source>
</evidence>
<reference evidence="1 2" key="1">
    <citation type="submission" date="2021-10" db="EMBL/GenBank/DDBJ databases">
        <authorList>
            <person name="Grouzdev D.S."/>
            <person name="Pantiukh K.S."/>
            <person name="Krutkina M.S."/>
        </authorList>
    </citation>
    <scope>NUCLEOTIDE SEQUENCE [LARGE SCALE GENOMIC DNA]</scope>
    <source>
        <strain evidence="1 2">Z-7514</strain>
    </source>
</reference>
<dbReference type="SUPFAM" id="SSF52507">
    <property type="entry name" value="Homo-oligomeric flavin-containing Cys decarboxylases, HFCD"/>
    <property type="match status" value="1"/>
</dbReference>
<dbReference type="GO" id="GO:0003824">
    <property type="term" value="F:catalytic activity"/>
    <property type="evidence" value="ECO:0007669"/>
    <property type="project" value="InterPro"/>
</dbReference>
<name>A0AAW4WSR7_9FIRM</name>
<keyword evidence="2" id="KW-1185">Reference proteome</keyword>
<organism evidence="1 2">
    <name type="scientific">Halanaerobium polyolivorans</name>
    <dbReference type="NCBI Taxonomy" id="2886943"/>
    <lineage>
        <taxon>Bacteria</taxon>
        <taxon>Bacillati</taxon>
        <taxon>Bacillota</taxon>
        <taxon>Clostridia</taxon>
        <taxon>Halanaerobiales</taxon>
        <taxon>Halanaerobiaceae</taxon>
        <taxon>Halanaerobium</taxon>
    </lineage>
</organism>
<gene>
    <name evidence="1" type="ORF">LJ207_02300</name>
</gene>
<sequence>MVEVTEELITRLVKEVLESLNNEISQKKNIIALFTGGKVACEKSLAELKKIDKEFSVDWQLKFSQSAKSVLDYEYIASELRVDNFLEDNSFDCLEDADLIIVPVLTRNTAAKISAHFADTTLIDLIFHALMAGIPVVAAQNAADLSSDVWAELGMDKIPPALLEENQKQLKKIKSYGIQLIDAESISQEVKKILRQEKLISAEKSSENKVESKDRNDTNNSNSIYLNSKVLTYRDINPLAEDIEIVYVKEDAIITPYARDVAKNKGMIICSQPK</sequence>
<dbReference type="RefSeq" id="WP_229343708.1">
    <property type="nucleotide sequence ID" value="NZ_JAJFAT010000002.1"/>
</dbReference>
<dbReference type="AlphaFoldDB" id="A0AAW4WSR7"/>
<dbReference type="InterPro" id="IPR036551">
    <property type="entry name" value="Flavin_trans-like"/>
</dbReference>
<dbReference type="EMBL" id="JAJFAT010000002">
    <property type="protein sequence ID" value="MCC3144148.1"/>
    <property type="molecule type" value="Genomic_DNA"/>
</dbReference>
<accession>A0AAW4WSR7</accession>